<reference evidence="2" key="1">
    <citation type="journal article" date="2023" name="Mol. Phylogenet. Evol.">
        <title>Genome-scale phylogeny and comparative genomics of the fungal order Sordariales.</title>
        <authorList>
            <person name="Hensen N."/>
            <person name="Bonometti L."/>
            <person name="Westerberg I."/>
            <person name="Brannstrom I.O."/>
            <person name="Guillou S."/>
            <person name="Cros-Aarteil S."/>
            <person name="Calhoun S."/>
            <person name="Haridas S."/>
            <person name="Kuo A."/>
            <person name="Mondo S."/>
            <person name="Pangilinan J."/>
            <person name="Riley R."/>
            <person name="LaButti K."/>
            <person name="Andreopoulos B."/>
            <person name="Lipzen A."/>
            <person name="Chen C."/>
            <person name="Yan M."/>
            <person name="Daum C."/>
            <person name="Ng V."/>
            <person name="Clum A."/>
            <person name="Steindorff A."/>
            <person name="Ohm R.A."/>
            <person name="Martin F."/>
            <person name="Silar P."/>
            <person name="Natvig D.O."/>
            <person name="Lalanne C."/>
            <person name="Gautier V."/>
            <person name="Ament-Velasquez S.L."/>
            <person name="Kruys A."/>
            <person name="Hutchinson M.I."/>
            <person name="Powell A.J."/>
            <person name="Barry K."/>
            <person name="Miller A.N."/>
            <person name="Grigoriev I.V."/>
            <person name="Debuchy R."/>
            <person name="Gladieux P."/>
            <person name="Hiltunen Thoren M."/>
            <person name="Johannesson H."/>
        </authorList>
    </citation>
    <scope>NUCLEOTIDE SEQUENCE [LARGE SCALE GENOMIC DNA]</scope>
    <source>
        <strain evidence="2">CBS 340.73</strain>
    </source>
</reference>
<evidence type="ECO:0000313" key="2">
    <source>
        <dbReference type="Proteomes" id="UP001303473"/>
    </source>
</evidence>
<feature type="non-terminal residue" evidence="1">
    <location>
        <position position="166"/>
    </location>
</feature>
<sequence>MPAPQEPTVPREPALPSSAFASFASATELSHHPLRNSVIYDSGSDHYLGNDISRFDLNTIRWLDTPDHLIAGNSQLPILAYSDLVINTITATGEARPFILRNAAYVLDFHVSVASARLFKRVQIYWDQRRDALTYGDRILMKLTEIHGQFVIDYREPSTTVTSSNA</sequence>
<evidence type="ECO:0000313" key="1">
    <source>
        <dbReference type="EMBL" id="KAK3933583.1"/>
    </source>
</evidence>
<comment type="caution">
    <text evidence="1">The sequence shown here is derived from an EMBL/GenBank/DDBJ whole genome shotgun (WGS) entry which is preliminary data.</text>
</comment>
<accession>A0AAN6MW12</accession>
<gene>
    <name evidence="1" type="ORF">QBC46DRAFT_326296</name>
</gene>
<dbReference type="AlphaFoldDB" id="A0AAN6MW12"/>
<organism evidence="1 2">
    <name type="scientific">Diplogelasinospora grovesii</name>
    <dbReference type="NCBI Taxonomy" id="303347"/>
    <lineage>
        <taxon>Eukaryota</taxon>
        <taxon>Fungi</taxon>
        <taxon>Dikarya</taxon>
        <taxon>Ascomycota</taxon>
        <taxon>Pezizomycotina</taxon>
        <taxon>Sordariomycetes</taxon>
        <taxon>Sordariomycetidae</taxon>
        <taxon>Sordariales</taxon>
        <taxon>Diplogelasinosporaceae</taxon>
        <taxon>Diplogelasinospora</taxon>
    </lineage>
</organism>
<dbReference type="EMBL" id="MU854121">
    <property type="protein sequence ID" value="KAK3933583.1"/>
    <property type="molecule type" value="Genomic_DNA"/>
</dbReference>
<keyword evidence="2" id="KW-1185">Reference proteome</keyword>
<proteinExistence type="predicted"/>
<dbReference type="Proteomes" id="UP001303473">
    <property type="component" value="Unassembled WGS sequence"/>
</dbReference>
<protein>
    <submittedName>
        <fullName evidence="1">Uncharacterized protein</fullName>
    </submittedName>
</protein>
<name>A0AAN6MW12_9PEZI</name>